<dbReference type="EMBL" id="JAVREP010000008">
    <property type="protein sequence ID" value="MDT0329533.1"/>
    <property type="molecule type" value="Genomic_DNA"/>
</dbReference>
<reference evidence="2" key="1">
    <citation type="submission" date="2023-07" db="EMBL/GenBank/DDBJ databases">
        <title>30 novel species of actinomycetes from the DSMZ collection.</title>
        <authorList>
            <person name="Nouioui I."/>
        </authorList>
    </citation>
    <scope>NUCLEOTIDE SEQUENCE [LARGE SCALE GENOMIC DNA]</scope>
    <source>
        <strain evidence="2">DSM 44743</strain>
    </source>
</reference>
<keyword evidence="2" id="KW-1185">Reference proteome</keyword>
<sequence>MIDDTELTTPENLPEEAIRKYQEEGYLHIPRVLTDEEVAECYADAKKLIEEEKGGVWDDSVDEMVKDKGATVMQWLEEAETRSEALRRLALHPRVTTIAEMITGRPLRMFRSEILRKPSDNSAATPPHIDEPYWPWQGGVTMTAWVALVDVPVERGCMSFVPGSNKIPPPGPGDWDIFSKYPELSWRPRVTVPLRAGGCTFHNERVVHMAGANLSGSDRLSLGTVYIDAETRFDPDAGFSEEDLGFGPGDLIVGDKYPLVGTFSG</sequence>
<dbReference type="PANTHER" id="PTHR20883:SF46">
    <property type="entry name" value="PHYTANOYL-COA HYDROXYLASE"/>
    <property type="match status" value="1"/>
</dbReference>
<dbReference type="InterPro" id="IPR008775">
    <property type="entry name" value="Phytyl_CoA_dOase-like"/>
</dbReference>
<dbReference type="Proteomes" id="UP001183390">
    <property type="component" value="Unassembled WGS sequence"/>
</dbReference>
<dbReference type="Gene3D" id="2.60.120.620">
    <property type="entry name" value="q2cbj1_9rhob like domain"/>
    <property type="match status" value="1"/>
</dbReference>
<gene>
    <name evidence="1" type="ORF">RM479_14025</name>
</gene>
<dbReference type="SUPFAM" id="SSF51197">
    <property type="entry name" value="Clavaminate synthase-like"/>
    <property type="match status" value="1"/>
</dbReference>
<dbReference type="Pfam" id="PF05721">
    <property type="entry name" value="PhyH"/>
    <property type="match status" value="1"/>
</dbReference>
<name>A0ABU2MAD4_9ACTN</name>
<comment type="caution">
    <text evidence="1">The sequence shown here is derived from an EMBL/GenBank/DDBJ whole genome shotgun (WGS) entry which is preliminary data.</text>
</comment>
<keyword evidence="1" id="KW-0223">Dioxygenase</keyword>
<proteinExistence type="predicted"/>
<organism evidence="1 2">
    <name type="scientific">Nocardiopsis lambiniae</name>
    <dbReference type="NCBI Taxonomy" id="3075539"/>
    <lineage>
        <taxon>Bacteria</taxon>
        <taxon>Bacillati</taxon>
        <taxon>Actinomycetota</taxon>
        <taxon>Actinomycetes</taxon>
        <taxon>Streptosporangiales</taxon>
        <taxon>Nocardiopsidaceae</taxon>
        <taxon>Nocardiopsis</taxon>
    </lineage>
</organism>
<evidence type="ECO:0000313" key="2">
    <source>
        <dbReference type="Proteomes" id="UP001183390"/>
    </source>
</evidence>
<accession>A0ABU2MAD4</accession>
<dbReference type="PANTHER" id="PTHR20883">
    <property type="entry name" value="PHYTANOYL-COA DIOXYGENASE DOMAIN CONTAINING 1"/>
    <property type="match status" value="1"/>
</dbReference>
<dbReference type="GO" id="GO:0051213">
    <property type="term" value="F:dioxygenase activity"/>
    <property type="evidence" value="ECO:0007669"/>
    <property type="project" value="UniProtKB-KW"/>
</dbReference>
<protein>
    <submittedName>
        <fullName evidence="1">Phytanoyl-CoA dioxygenase family protein</fullName>
    </submittedName>
</protein>
<evidence type="ECO:0000313" key="1">
    <source>
        <dbReference type="EMBL" id="MDT0329533.1"/>
    </source>
</evidence>
<keyword evidence="1" id="KW-0560">Oxidoreductase</keyword>
<dbReference type="RefSeq" id="WP_311512176.1">
    <property type="nucleotide sequence ID" value="NZ_JAVREP010000008.1"/>
</dbReference>